<evidence type="ECO:0000313" key="3">
    <source>
        <dbReference type="Proteomes" id="UP000218334"/>
    </source>
</evidence>
<gene>
    <name evidence="2" type="ORF">ARMSODRAFT_982591</name>
</gene>
<reference evidence="3" key="1">
    <citation type="journal article" date="2017" name="Nat. Ecol. Evol.">
        <title>Genome expansion and lineage-specific genetic innovations in the forest pathogenic fungi Armillaria.</title>
        <authorList>
            <person name="Sipos G."/>
            <person name="Prasanna A.N."/>
            <person name="Walter M.C."/>
            <person name="O'Connor E."/>
            <person name="Balint B."/>
            <person name="Krizsan K."/>
            <person name="Kiss B."/>
            <person name="Hess J."/>
            <person name="Varga T."/>
            <person name="Slot J."/>
            <person name="Riley R."/>
            <person name="Boka B."/>
            <person name="Rigling D."/>
            <person name="Barry K."/>
            <person name="Lee J."/>
            <person name="Mihaltcheva S."/>
            <person name="LaButti K."/>
            <person name="Lipzen A."/>
            <person name="Waldron R."/>
            <person name="Moloney N.M."/>
            <person name="Sperisen C."/>
            <person name="Kredics L."/>
            <person name="Vagvoelgyi C."/>
            <person name="Patrignani A."/>
            <person name="Fitzpatrick D."/>
            <person name="Nagy I."/>
            <person name="Doyle S."/>
            <person name="Anderson J.B."/>
            <person name="Grigoriev I.V."/>
            <person name="Gueldener U."/>
            <person name="Muensterkoetter M."/>
            <person name="Nagy L.G."/>
        </authorList>
    </citation>
    <scope>NUCLEOTIDE SEQUENCE [LARGE SCALE GENOMIC DNA]</scope>
    <source>
        <strain evidence="3">28-4</strain>
    </source>
</reference>
<evidence type="ECO:0000313" key="2">
    <source>
        <dbReference type="EMBL" id="PBK60022.1"/>
    </source>
</evidence>
<protein>
    <submittedName>
        <fullName evidence="2">Uncharacterized protein</fullName>
    </submittedName>
</protein>
<sequence>MHPSSDQQKVPVKYRAHIASLAVDGFAVESPVSSWFFDRRTISALLIPERTSSIFVPQSDIAQQVIDNKKGYTRSSVEGHDAPKVYQQPTGLRGLYYNPITHVEMLGFVHLMGKDCSRQAMNIHYFVDVAGAILSGPQKGSLMMTYPTATRNGKFLGIFLSIFHISSVVEASVIVGRNRKSAANIVDNGATSDSRPYTHRCSHSNANAES</sequence>
<dbReference type="AlphaFoldDB" id="A0A2H3AYW3"/>
<feature type="region of interest" description="Disordered" evidence="1">
    <location>
        <begin position="187"/>
        <end position="210"/>
    </location>
</feature>
<name>A0A2H3AYW3_9AGAR</name>
<organism evidence="2 3">
    <name type="scientific">Armillaria solidipes</name>
    <dbReference type="NCBI Taxonomy" id="1076256"/>
    <lineage>
        <taxon>Eukaryota</taxon>
        <taxon>Fungi</taxon>
        <taxon>Dikarya</taxon>
        <taxon>Basidiomycota</taxon>
        <taxon>Agaricomycotina</taxon>
        <taxon>Agaricomycetes</taxon>
        <taxon>Agaricomycetidae</taxon>
        <taxon>Agaricales</taxon>
        <taxon>Marasmiineae</taxon>
        <taxon>Physalacriaceae</taxon>
        <taxon>Armillaria</taxon>
    </lineage>
</organism>
<dbReference type="Proteomes" id="UP000218334">
    <property type="component" value="Unassembled WGS sequence"/>
</dbReference>
<accession>A0A2H3AYW3</accession>
<evidence type="ECO:0000256" key="1">
    <source>
        <dbReference type="SAM" id="MobiDB-lite"/>
    </source>
</evidence>
<proteinExistence type="predicted"/>
<dbReference type="EMBL" id="KZ293493">
    <property type="protein sequence ID" value="PBK60022.1"/>
    <property type="molecule type" value="Genomic_DNA"/>
</dbReference>
<keyword evidence="3" id="KW-1185">Reference proteome</keyword>